<dbReference type="GO" id="GO:0008270">
    <property type="term" value="F:zinc ion binding"/>
    <property type="evidence" value="ECO:0007669"/>
    <property type="project" value="UniProtKB-KW"/>
</dbReference>
<dbReference type="InterPro" id="IPR025558">
    <property type="entry name" value="DUF4283"/>
</dbReference>
<dbReference type="Pfam" id="PF14392">
    <property type="entry name" value="zf-CCHC_4"/>
    <property type="match status" value="1"/>
</dbReference>
<reference evidence="4 5" key="1">
    <citation type="submission" date="2024-04" db="EMBL/GenBank/DDBJ databases">
        <authorList>
            <person name="Fracassetti M."/>
        </authorList>
    </citation>
    <scope>NUCLEOTIDE SEQUENCE [LARGE SCALE GENOMIC DNA]</scope>
</reference>
<keyword evidence="5" id="KW-1185">Reference proteome</keyword>
<feature type="compositionally biased region" description="Polar residues" evidence="2">
    <location>
        <begin position="358"/>
        <end position="371"/>
    </location>
</feature>
<feature type="region of interest" description="Disordered" evidence="2">
    <location>
        <begin position="527"/>
        <end position="616"/>
    </location>
</feature>
<dbReference type="Proteomes" id="UP001497516">
    <property type="component" value="Chromosome 3"/>
</dbReference>
<dbReference type="InterPro" id="IPR040256">
    <property type="entry name" value="At4g02000-like"/>
</dbReference>
<evidence type="ECO:0000313" key="4">
    <source>
        <dbReference type="EMBL" id="CAL1378214.1"/>
    </source>
</evidence>
<dbReference type="PROSITE" id="PS50158">
    <property type="entry name" value="ZF_CCHC"/>
    <property type="match status" value="1"/>
</dbReference>
<dbReference type="InterPro" id="IPR025836">
    <property type="entry name" value="Zn_knuckle_CX2CX4HX4C"/>
</dbReference>
<evidence type="ECO:0000256" key="2">
    <source>
        <dbReference type="SAM" id="MobiDB-lite"/>
    </source>
</evidence>
<gene>
    <name evidence="4" type="ORF">LTRI10_LOCUS19813</name>
</gene>
<name>A0AAV2DX93_9ROSI</name>
<sequence>MVKVHQSSPNDYQPSMLEMVGCFEMGIYIQFHQPSQELSSPLKPDLILLIFTQTTFSENMESSTMHHLANQEESWVDEEYEAVFSDDVPLHLAEPKLRLVGKLFCDREINKKILAGMINGAWSHFCEPTIQDIPRARNIFIFIFNQKEEMEKAWEGRPWQISGSMLQLKQWDQATRPQNIDFNLAEFWVQVHGIPDHKRTVPNVEAAVAMFKKIHNIDMRGLNPDRYMEFIRVFIQIDLNRPLPPGSYCTTGGVREWLGFRYEKLYVLCYYCGRHGHSKAECPRKRADQEAGIAGPPEGRFTPWMKAGTKASRPPPPPRGRVVHHSPGDAGSSTGSPGFLQNQLWIPGRESPAAGSFNPGSPATPSAQGSEESWGHGNRGPPGFTPHPFPPFSSSPRSAMGPQQQRLHTPSPCQNPQMYGAIPFLPPQTNFQSGTSSAARNLNEEMEAAARWAYLFPQQMAYQHGDHLAQGWQAHDQSHYLSAHQKLLGSNNNMGLPTQQKVTQMVMELNSKMDLNKKPAEIESLLPTHRNEEGQAEHKKRKHGQPLDFERPYFSTGEGASKPRNAIMKIKGKKHQSNLRREEAEGGPEDYGKGDNQQHQAAPEAPVAGYKPPGGE</sequence>
<feature type="compositionally biased region" description="Pro residues" evidence="2">
    <location>
        <begin position="383"/>
        <end position="393"/>
    </location>
</feature>
<dbReference type="SUPFAM" id="SSF57756">
    <property type="entry name" value="Retrovirus zinc finger-like domains"/>
    <property type="match status" value="1"/>
</dbReference>
<dbReference type="AlphaFoldDB" id="A0AAV2DX93"/>
<feature type="compositionally biased region" description="Polar residues" evidence="2">
    <location>
        <begin position="331"/>
        <end position="344"/>
    </location>
</feature>
<evidence type="ECO:0000256" key="1">
    <source>
        <dbReference type="PROSITE-ProRule" id="PRU00047"/>
    </source>
</evidence>
<dbReference type="InterPro" id="IPR036875">
    <property type="entry name" value="Znf_CCHC_sf"/>
</dbReference>
<dbReference type="EMBL" id="OZ034816">
    <property type="protein sequence ID" value="CAL1378214.1"/>
    <property type="molecule type" value="Genomic_DNA"/>
</dbReference>
<protein>
    <recommendedName>
        <fullName evidence="3">CCHC-type domain-containing protein</fullName>
    </recommendedName>
</protein>
<organism evidence="4 5">
    <name type="scientific">Linum trigynum</name>
    <dbReference type="NCBI Taxonomy" id="586398"/>
    <lineage>
        <taxon>Eukaryota</taxon>
        <taxon>Viridiplantae</taxon>
        <taxon>Streptophyta</taxon>
        <taxon>Embryophyta</taxon>
        <taxon>Tracheophyta</taxon>
        <taxon>Spermatophyta</taxon>
        <taxon>Magnoliopsida</taxon>
        <taxon>eudicotyledons</taxon>
        <taxon>Gunneridae</taxon>
        <taxon>Pentapetalae</taxon>
        <taxon>rosids</taxon>
        <taxon>fabids</taxon>
        <taxon>Malpighiales</taxon>
        <taxon>Linaceae</taxon>
        <taxon>Linum</taxon>
    </lineage>
</organism>
<keyword evidence="1" id="KW-0863">Zinc-finger</keyword>
<dbReference type="InterPro" id="IPR001878">
    <property type="entry name" value="Znf_CCHC"/>
</dbReference>
<dbReference type="GO" id="GO:0003676">
    <property type="term" value="F:nucleic acid binding"/>
    <property type="evidence" value="ECO:0007669"/>
    <property type="project" value="InterPro"/>
</dbReference>
<evidence type="ECO:0000313" key="5">
    <source>
        <dbReference type="Proteomes" id="UP001497516"/>
    </source>
</evidence>
<feature type="region of interest" description="Disordered" evidence="2">
    <location>
        <begin position="281"/>
        <end position="436"/>
    </location>
</feature>
<keyword evidence="1" id="KW-0479">Metal-binding</keyword>
<feature type="compositionally biased region" description="Polar residues" evidence="2">
    <location>
        <begin position="401"/>
        <end position="417"/>
    </location>
</feature>
<dbReference type="PANTHER" id="PTHR31286:SF167">
    <property type="entry name" value="OS09G0268800 PROTEIN"/>
    <property type="match status" value="1"/>
</dbReference>
<feature type="domain" description="CCHC-type" evidence="3">
    <location>
        <begin position="269"/>
        <end position="284"/>
    </location>
</feature>
<dbReference type="PANTHER" id="PTHR31286">
    <property type="entry name" value="GLYCINE-RICH CELL WALL STRUCTURAL PROTEIN 1.8-LIKE"/>
    <property type="match status" value="1"/>
</dbReference>
<evidence type="ECO:0000259" key="3">
    <source>
        <dbReference type="PROSITE" id="PS50158"/>
    </source>
</evidence>
<keyword evidence="1" id="KW-0862">Zinc</keyword>
<dbReference type="Pfam" id="PF14111">
    <property type="entry name" value="DUF4283"/>
    <property type="match status" value="1"/>
</dbReference>
<proteinExistence type="predicted"/>
<accession>A0AAV2DX93</accession>
<feature type="compositionally biased region" description="Polar residues" evidence="2">
    <location>
        <begin position="427"/>
        <end position="436"/>
    </location>
</feature>